<proteinExistence type="predicted"/>
<dbReference type="CDD" id="cd00431">
    <property type="entry name" value="cysteine_hydrolases"/>
    <property type="match status" value="1"/>
</dbReference>
<sequence>MNLPVRTLGVAPNAWGVNQAIADITRPPKTPQPVTLSTETKTLRLDLAKTAIVIIDMQNDFCHPDGWLAHIGVDVSRARQPIEPLQTLLPELRAAGVAVIWVNWGNRPDLLNISASSLHVYNPTGDGVGLGDPLPSNGAKVLMAGSWAAAIVDELPQLPTDVHVDKYRMSGFWDTPLDSILRNLGTTTILFAGVNADQCVLTTLCDANFLGYDCVLVKDCTATTSPEYCWLATLYNVKQCFGFVTDTAAMLTALNNPESIGGNK</sequence>
<evidence type="ECO:0000313" key="3">
    <source>
        <dbReference type="EMBL" id="AFZ26117.1"/>
    </source>
</evidence>
<dbReference type="GO" id="GO:0016787">
    <property type="term" value="F:hydrolase activity"/>
    <property type="evidence" value="ECO:0007669"/>
    <property type="project" value="UniProtKB-KW"/>
</dbReference>
<feature type="domain" description="Isochorismatase-like" evidence="2">
    <location>
        <begin position="50"/>
        <end position="248"/>
    </location>
</feature>
<dbReference type="EMBL" id="CP003642">
    <property type="protein sequence ID" value="AFZ26117.1"/>
    <property type="molecule type" value="Genomic_DNA"/>
</dbReference>
<dbReference type="HOGENOM" id="CLU_068979_0_0_3"/>
<dbReference type="Proteomes" id="UP000010475">
    <property type="component" value="Chromosome"/>
</dbReference>
<evidence type="ECO:0000313" key="4">
    <source>
        <dbReference type="Proteomes" id="UP000010475"/>
    </source>
</evidence>
<dbReference type="RefSeq" id="WP_015209360.1">
    <property type="nucleotide sequence ID" value="NC_019757.1"/>
</dbReference>
<gene>
    <name evidence="3" type="ORF">Cylst_4007</name>
</gene>
<keyword evidence="1" id="KW-0378">Hydrolase</keyword>
<organism evidence="3 4">
    <name type="scientific">Cylindrospermum stagnale PCC 7417</name>
    <dbReference type="NCBI Taxonomy" id="56107"/>
    <lineage>
        <taxon>Bacteria</taxon>
        <taxon>Bacillati</taxon>
        <taxon>Cyanobacteriota</taxon>
        <taxon>Cyanophyceae</taxon>
        <taxon>Nostocales</taxon>
        <taxon>Nostocaceae</taxon>
        <taxon>Cylindrospermum</taxon>
    </lineage>
</organism>
<dbReference type="InterPro" id="IPR050272">
    <property type="entry name" value="Isochorismatase-like_hydrls"/>
</dbReference>
<dbReference type="KEGG" id="csg:Cylst_4007"/>
<dbReference type="InterPro" id="IPR036380">
    <property type="entry name" value="Isochorismatase-like_sf"/>
</dbReference>
<dbReference type="Gene3D" id="3.40.50.850">
    <property type="entry name" value="Isochorismatase-like"/>
    <property type="match status" value="1"/>
</dbReference>
<reference evidence="3 4" key="1">
    <citation type="submission" date="2012-06" db="EMBL/GenBank/DDBJ databases">
        <title>Finished chromosome of genome of Cylindrospermum stagnale PCC 7417.</title>
        <authorList>
            <consortium name="US DOE Joint Genome Institute"/>
            <person name="Gugger M."/>
            <person name="Coursin T."/>
            <person name="Rippka R."/>
            <person name="Tandeau De Marsac N."/>
            <person name="Huntemann M."/>
            <person name="Wei C.-L."/>
            <person name="Han J."/>
            <person name="Detter J.C."/>
            <person name="Han C."/>
            <person name="Tapia R."/>
            <person name="Chen A."/>
            <person name="Kyrpides N."/>
            <person name="Mavromatis K."/>
            <person name="Markowitz V."/>
            <person name="Szeto E."/>
            <person name="Ivanova N."/>
            <person name="Pagani I."/>
            <person name="Pati A."/>
            <person name="Goodwin L."/>
            <person name="Nordberg H.P."/>
            <person name="Cantor M.N."/>
            <person name="Hua S.X."/>
            <person name="Woyke T."/>
            <person name="Kerfeld C.A."/>
        </authorList>
    </citation>
    <scope>NUCLEOTIDE SEQUENCE [LARGE SCALE GENOMIC DNA]</scope>
    <source>
        <strain evidence="3 4">PCC 7417</strain>
    </source>
</reference>
<dbReference type="PANTHER" id="PTHR43540:SF9">
    <property type="entry name" value="FAMILY HYDROLASE, PUTATIVE (AFU_ORTHOLOGUE AFUA_2G08700)-RELATED"/>
    <property type="match status" value="1"/>
</dbReference>
<dbReference type="SUPFAM" id="SSF52499">
    <property type="entry name" value="Isochorismatase-like hydrolases"/>
    <property type="match status" value="1"/>
</dbReference>
<dbReference type="PANTHER" id="PTHR43540">
    <property type="entry name" value="PEROXYUREIDOACRYLATE/UREIDOACRYLATE AMIDOHYDROLASE-RELATED"/>
    <property type="match status" value="1"/>
</dbReference>
<dbReference type="eggNOG" id="COG1335">
    <property type="taxonomic scope" value="Bacteria"/>
</dbReference>
<dbReference type="PATRIC" id="fig|56107.3.peg.4401"/>
<evidence type="ECO:0000256" key="1">
    <source>
        <dbReference type="ARBA" id="ARBA00022801"/>
    </source>
</evidence>
<protein>
    <submittedName>
        <fullName evidence="3">Nicotinamidase-like amidase</fullName>
    </submittedName>
</protein>
<dbReference type="AlphaFoldDB" id="K9X356"/>
<dbReference type="OrthoDB" id="257098at2"/>
<dbReference type="STRING" id="56107.Cylst_4007"/>
<name>K9X356_9NOST</name>
<keyword evidence="4" id="KW-1185">Reference proteome</keyword>
<accession>K9X356</accession>
<dbReference type="Pfam" id="PF00857">
    <property type="entry name" value="Isochorismatase"/>
    <property type="match status" value="1"/>
</dbReference>
<evidence type="ECO:0000259" key="2">
    <source>
        <dbReference type="Pfam" id="PF00857"/>
    </source>
</evidence>
<dbReference type="InterPro" id="IPR000868">
    <property type="entry name" value="Isochorismatase-like_dom"/>
</dbReference>